<dbReference type="InterPro" id="IPR008011">
    <property type="entry name" value="Complex1_LYR_dom"/>
</dbReference>
<dbReference type="PANTHER" id="PTHR13675:SF1">
    <property type="entry name" value="SUCCINATE DEHYDROGENASE ASSEMBLY FACTOR 1, MITOCHONDRIAL"/>
    <property type="match status" value="1"/>
</dbReference>
<keyword evidence="3" id="KW-0143">Chaperone</keyword>
<dbReference type="CDD" id="cd20268">
    <property type="entry name" value="Complex1_LYR_SDHAF1_LYRM8"/>
    <property type="match status" value="1"/>
</dbReference>
<comment type="subcellular location">
    <subcellularLocation>
        <location evidence="1">Mitochondrion matrix</location>
    </subcellularLocation>
</comment>
<feature type="domain" description="Complex 1 LYR protein" evidence="5">
    <location>
        <begin position="13"/>
        <end position="72"/>
    </location>
</feature>
<reference evidence="6 7" key="1">
    <citation type="submission" date="2024-01" db="EMBL/GenBank/DDBJ databases">
        <authorList>
            <person name="Allen C."/>
            <person name="Tagirdzhanova G."/>
        </authorList>
    </citation>
    <scope>NUCLEOTIDE SEQUENCE [LARGE SCALE GENOMIC DNA]</scope>
    <source>
        <strain evidence="6 7">CBS 119000</strain>
    </source>
</reference>
<evidence type="ECO:0000313" key="7">
    <source>
        <dbReference type="Proteomes" id="UP001642502"/>
    </source>
</evidence>
<proteinExistence type="inferred from homology"/>
<protein>
    <recommendedName>
        <fullName evidence="5">Complex 1 LYR protein domain-containing protein</fullName>
    </recommendedName>
</protein>
<dbReference type="PANTHER" id="PTHR13675">
    <property type="entry name" value="LYR MOTIF-CONTAINING PROTEIN 2"/>
    <property type="match status" value="1"/>
</dbReference>
<evidence type="ECO:0000259" key="5">
    <source>
        <dbReference type="Pfam" id="PF05347"/>
    </source>
</evidence>
<accession>A0ABP0DRU2</accession>
<keyword evidence="7" id="KW-1185">Reference proteome</keyword>
<organism evidence="6 7">
    <name type="scientific">Sporothrix epigloea</name>
    <dbReference type="NCBI Taxonomy" id="1892477"/>
    <lineage>
        <taxon>Eukaryota</taxon>
        <taxon>Fungi</taxon>
        <taxon>Dikarya</taxon>
        <taxon>Ascomycota</taxon>
        <taxon>Pezizomycotina</taxon>
        <taxon>Sordariomycetes</taxon>
        <taxon>Sordariomycetidae</taxon>
        <taxon>Ophiostomatales</taxon>
        <taxon>Ophiostomataceae</taxon>
        <taxon>Sporothrix</taxon>
    </lineage>
</organism>
<evidence type="ECO:0000256" key="1">
    <source>
        <dbReference type="ARBA" id="ARBA00004305"/>
    </source>
</evidence>
<evidence type="ECO:0000313" key="6">
    <source>
        <dbReference type="EMBL" id="CAK7269702.1"/>
    </source>
</evidence>
<sequence length="82" mass="9770">MPSTLPRLSGLQKEVLSLYRQSLRASRQKPEESRAHFKEFARNEFVRHRDLEKRDFGAIEFLLRKGRRQLEVMSSARIKDIQ</sequence>
<name>A0ABP0DRU2_9PEZI</name>
<evidence type="ECO:0000256" key="3">
    <source>
        <dbReference type="ARBA" id="ARBA00023186"/>
    </source>
</evidence>
<dbReference type="Proteomes" id="UP001642502">
    <property type="component" value="Unassembled WGS sequence"/>
</dbReference>
<dbReference type="EMBL" id="CAWUON010000050">
    <property type="protein sequence ID" value="CAK7269702.1"/>
    <property type="molecule type" value="Genomic_DNA"/>
</dbReference>
<comment type="similarity">
    <text evidence="4">Belongs to the complex I LYR family. SDHAF1 subfamily.</text>
</comment>
<dbReference type="InterPro" id="IPR045295">
    <property type="entry name" value="Complex1_LYR_SDHAF1_LYRM8"/>
</dbReference>
<dbReference type="Pfam" id="PF05347">
    <property type="entry name" value="Complex1_LYR"/>
    <property type="match status" value="1"/>
</dbReference>
<keyword evidence="2" id="KW-0496">Mitochondrion</keyword>
<comment type="caution">
    <text evidence="6">The sequence shown here is derived from an EMBL/GenBank/DDBJ whole genome shotgun (WGS) entry which is preliminary data.</text>
</comment>
<evidence type="ECO:0000256" key="4">
    <source>
        <dbReference type="ARBA" id="ARBA00025715"/>
    </source>
</evidence>
<evidence type="ECO:0000256" key="2">
    <source>
        <dbReference type="ARBA" id="ARBA00023128"/>
    </source>
</evidence>
<gene>
    <name evidence="6" type="ORF">SEPCBS119000_003705</name>
</gene>